<protein>
    <submittedName>
        <fullName evidence="1">Uncharacterized protein</fullName>
    </submittedName>
</protein>
<name>A0A4S8I388_9BACT</name>
<dbReference type="AlphaFoldDB" id="A0A4S8I388"/>
<gene>
    <name evidence="1" type="ORF">FAM09_05335</name>
</gene>
<proteinExistence type="predicted"/>
<evidence type="ECO:0000313" key="1">
    <source>
        <dbReference type="EMBL" id="THU42049.1"/>
    </source>
</evidence>
<sequence length="312" mass="35631">MKKFFRKLRQRNNDVSQIPEIYNLLTNDLKSSKVNLGQIQSSLNAQKSSITSLSEVEFQVFSQWGDDGIIQYLINKIDIPNKTFIEFGVENYTEANTRFLLINNNWTGLIIDGDPENIQYAKRDVISWACELYAEQAFITAENINSLLKKPEFDAEVGILSVDIDGNDYWVWKAIDCINPIIVIVEYNSVFGRNTSWTVPYDPSFVRSEKHSSLLYYGASLKALYTLGKEKGYSFIGCNSKGNNAYFIRNDKLGQFKPLTADEGYVKSKIREAVINGERVTGDKRLKTIEGLEVYDIQENRTLKIDSALVKY</sequence>
<evidence type="ECO:0000313" key="2">
    <source>
        <dbReference type="Proteomes" id="UP000306918"/>
    </source>
</evidence>
<dbReference type="OrthoDB" id="9810122at2"/>
<keyword evidence="2" id="KW-1185">Reference proteome</keyword>
<dbReference type="Proteomes" id="UP000306918">
    <property type="component" value="Unassembled WGS sequence"/>
</dbReference>
<accession>A0A4S8I388</accession>
<comment type="caution">
    <text evidence="1">The sequence shown here is derived from an EMBL/GenBank/DDBJ whole genome shotgun (WGS) entry which is preliminary data.</text>
</comment>
<reference evidence="1 2" key="1">
    <citation type="submission" date="2019-04" db="EMBL/GenBank/DDBJ databases">
        <title>Niastella caeni sp. nov., isolated from activated sludge.</title>
        <authorList>
            <person name="Sheng M."/>
        </authorList>
    </citation>
    <scope>NUCLEOTIDE SEQUENCE [LARGE SCALE GENOMIC DNA]</scope>
    <source>
        <strain evidence="1 2">HX-2-15</strain>
    </source>
</reference>
<organism evidence="1 2">
    <name type="scientific">Niastella caeni</name>
    <dbReference type="NCBI Taxonomy" id="2569763"/>
    <lineage>
        <taxon>Bacteria</taxon>
        <taxon>Pseudomonadati</taxon>
        <taxon>Bacteroidota</taxon>
        <taxon>Chitinophagia</taxon>
        <taxon>Chitinophagales</taxon>
        <taxon>Chitinophagaceae</taxon>
        <taxon>Niastella</taxon>
    </lineage>
</organism>
<dbReference type="EMBL" id="STFF01000001">
    <property type="protein sequence ID" value="THU42049.1"/>
    <property type="molecule type" value="Genomic_DNA"/>
</dbReference>